<dbReference type="InterPro" id="IPR029058">
    <property type="entry name" value="AB_hydrolase_fold"/>
</dbReference>
<dbReference type="FunFam" id="3.40.50.980:FF:000001">
    <property type="entry name" value="Non-ribosomal peptide synthetase"/>
    <property type="match status" value="1"/>
</dbReference>
<comment type="caution">
    <text evidence="7">The sequence shown here is derived from an EMBL/GenBank/DDBJ whole genome shotgun (WGS) entry which is preliminary data.</text>
</comment>
<keyword evidence="8" id="KW-1185">Reference proteome</keyword>
<dbReference type="InterPro" id="IPR036736">
    <property type="entry name" value="ACP-like_sf"/>
</dbReference>
<dbReference type="Pfam" id="PF00550">
    <property type="entry name" value="PP-binding"/>
    <property type="match status" value="2"/>
</dbReference>
<evidence type="ECO:0000256" key="4">
    <source>
        <dbReference type="ARBA" id="ARBA00022553"/>
    </source>
</evidence>
<evidence type="ECO:0000313" key="7">
    <source>
        <dbReference type="EMBL" id="MDQ0418694.1"/>
    </source>
</evidence>
<dbReference type="GO" id="GO:0005737">
    <property type="term" value="C:cytoplasm"/>
    <property type="evidence" value="ECO:0007669"/>
    <property type="project" value="TreeGrafter"/>
</dbReference>
<dbReference type="GO" id="GO:0003824">
    <property type="term" value="F:catalytic activity"/>
    <property type="evidence" value="ECO:0007669"/>
    <property type="project" value="InterPro"/>
</dbReference>
<dbReference type="Gene3D" id="3.30.300.30">
    <property type="match status" value="2"/>
</dbReference>
<comment type="cofactor">
    <cofactor evidence="1">
        <name>pantetheine 4'-phosphate</name>
        <dbReference type="ChEBI" id="CHEBI:47942"/>
    </cofactor>
</comment>
<dbReference type="PANTHER" id="PTHR45527:SF14">
    <property type="entry name" value="PLIPASTATIN SYNTHASE SUBUNIT B"/>
    <property type="match status" value="1"/>
</dbReference>
<dbReference type="EMBL" id="JAUSUV010000016">
    <property type="protein sequence ID" value="MDQ0418694.1"/>
    <property type="molecule type" value="Genomic_DNA"/>
</dbReference>
<dbReference type="Pfam" id="PF00975">
    <property type="entry name" value="Thioesterase"/>
    <property type="match status" value="1"/>
</dbReference>
<dbReference type="Proteomes" id="UP001238450">
    <property type="component" value="Unassembled WGS sequence"/>
</dbReference>
<evidence type="ECO:0000256" key="2">
    <source>
        <dbReference type="ARBA" id="ARBA00006432"/>
    </source>
</evidence>
<dbReference type="CDD" id="cd19531">
    <property type="entry name" value="LCL_NRPS-like"/>
    <property type="match status" value="1"/>
</dbReference>
<dbReference type="SUPFAM" id="SSF52777">
    <property type="entry name" value="CoA-dependent acyltransferases"/>
    <property type="match status" value="4"/>
</dbReference>
<dbReference type="Pfam" id="PF13193">
    <property type="entry name" value="AMP-binding_C"/>
    <property type="match status" value="2"/>
</dbReference>
<dbReference type="PROSITE" id="PS00455">
    <property type="entry name" value="AMP_BINDING"/>
    <property type="match status" value="2"/>
</dbReference>
<dbReference type="InterPro" id="IPR023213">
    <property type="entry name" value="CAT-like_dom_sf"/>
</dbReference>
<dbReference type="InterPro" id="IPR020845">
    <property type="entry name" value="AMP-binding_CS"/>
</dbReference>
<dbReference type="FunFam" id="2.30.38.10:FF:000001">
    <property type="entry name" value="Non-ribosomal peptide synthetase PvdI"/>
    <property type="match status" value="1"/>
</dbReference>
<accession>A0AAJ1THQ5</accession>
<dbReference type="InterPro" id="IPR000873">
    <property type="entry name" value="AMP-dep_synth/lig_dom"/>
</dbReference>
<dbReference type="NCBIfam" id="NF003417">
    <property type="entry name" value="PRK04813.1"/>
    <property type="match status" value="2"/>
</dbReference>
<dbReference type="FunFam" id="1.10.1200.10:FF:000005">
    <property type="entry name" value="Nonribosomal peptide synthetase 1"/>
    <property type="match status" value="2"/>
</dbReference>
<dbReference type="InterPro" id="IPR020806">
    <property type="entry name" value="PKS_PP-bd"/>
</dbReference>
<dbReference type="Pfam" id="PF00501">
    <property type="entry name" value="AMP-binding"/>
    <property type="match status" value="2"/>
</dbReference>
<dbReference type="PROSITE" id="PS50075">
    <property type="entry name" value="CARRIER"/>
    <property type="match status" value="2"/>
</dbReference>
<dbReference type="CDD" id="cd17643">
    <property type="entry name" value="A_NRPS_Cytc1-like"/>
    <property type="match status" value="1"/>
</dbReference>
<dbReference type="InterPro" id="IPR042099">
    <property type="entry name" value="ANL_N_sf"/>
</dbReference>
<dbReference type="SMART" id="SM00823">
    <property type="entry name" value="PKS_PP"/>
    <property type="match status" value="1"/>
</dbReference>
<dbReference type="Gene3D" id="1.10.1200.10">
    <property type="entry name" value="ACP-like"/>
    <property type="match status" value="2"/>
</dbReference>
<dbReference type="Gene3D" id="3.30.559.30">
    <property type="entry name" value="Nonribosomal peptide synthetase, condensation domain"/>
    <property type="match status" value="2"/>
</dbReference>
<evidence type="ECO:0000259" key="6">
    <source>
        <dbReference type="PROSITE" id="PS50075"/>
    </source>
</evidence>
<evidence type="ECO:0000256" key="5">
    <source>
        <dbReference type="ARBA" id="ARBA00023194"/>
    </source>
</evidence>
<dbReference type="InterPro" id="IPR020802">
    <property type="entry name" value="TesA-like"/>
</dbReference>
<evidence type="ECO:0000256" key="1">
    <source>
        <dbReference type="ARBA" id="ARBA00001957"/>
    </source>
</evidence>
<dbReference type="InterPro" id="IPR009081">
    <property type="entry name" value="PP-bd_ACP"/>
</dbReference>
<dbReference type="Gene3D" id="2.30.38.10">
    <property type="entry name" value="Luciferase, Domain 3"/>
    <property type="match status" value="1"/>
</dbReference>
<sequence length="2405" mass="274950">MSSNEGYFIFPASYTQKRLWFLDELLLHTPAYTLSFPLRIRGQLNEEALKQSIQKIVQRHESLRTFFTYDAGELMQAIVPDLELSIPLCHKEGLSDAERREQAVELAHGDALEPFVLSKGPLIRASIVRFAEDDHVLLLSIHHIIFDGWSGNVFFRELEEGYRSLCLNESLEVEELEIQYGDYAVWQQEWVESDEFGEQLQYWKERLKGHHPLLEIPTDRPRLAKSNLKGGSYEFVIPASVAEKTAELGRAEGTTLFMTYLTAFQLFLFRYSGQDDFCVGSLHANRNLDGVEGVIGFFVNTLVHRAQMKQGVTFRERLQQVGQECIDALSYADVPFDKIVEEVCTERNYHHTPIVQVLFECQNEWISGDSFHLLDTEIEQIDTPSSTSKFDLSLYIHPSEEAVSGMFEYNSDLFDHDTIKRMTEHFLILLERMVESPEKEVEKISLLTKDEWLRFESEVGRVIARNRSTACIHTWFEDQVESSPDSIAIVYEGDSISYSELNRRANRVAHYLHSRGVGKGDLVGMWLDRSIEMIVAILGALKAGAAYVPIDPSAPSERAAYILEDANVSVLLTDNEIMPPFATQLGIEVIDLSDWTKLESFSIENPRYDVNPNDVAYVIYTSGSTGKPKGVMVEHGNVYRLFTSTEHWYHFDEHDVWTLFHSYAFDFSVWEIWGALLYGGKLVVVPYEVTRSPESFYRLLIDQQVTVLNQTPSSFRQLIQVDLQKSSPHLSLRYVIFGGEALDFRTLSPWFERHGDTKPQLINMYGITETTVHVTYRTIWYQDAMEPGGSYIGVPIPDLKVYILDPYLQPVPTGVFGEMYIEGSGLTRGYLNRPELTAERFIPHPFHKDDSKRKLYKTGDLARLLPSSELDYRGRADSQVKIRGFRMELGEIEATLLEHPSVAEAVVAVKQFPGGQEGLVGYVCVAPLYQQTIQPDQLRSFLAEKLPEYMVPTIIMVIDQVPLTVNGKTDLRALPDPDFGSMTRAHTYIPPESAEERIMTEIWERVLQVERVGVEDNYFELGGDSIRSLQILYQAREAGIDFAMQDLFKYRTVRTLVEAWRKRDQIKEDEPSEMNVPMVEMEDAYQPHGDIEDIYPMSQSQIGMIYHSKLDSTQDLYHNIHSFHLQAEYDEQAWTKAIEELVSRHPILRTSFDLVHSNQPVQRVHRQVEVPLRFFDIRSLSQSEQDEQIHLYIESERNKPFDWTEAPIIRLSIHQRSENTFQLVITEHHAVLDGWSVATMQIELFQLYLHQLHLAEPLSSAPIAKYKDFIALEQKAIRSDSSKPFWEQQLSDHHHNQLPRLLSQEKTLSGADMKYENVAISSDVSQQLKDLSLRLQVPIKSVLLAAHLRVISFLCNQKAMITGVVWNGRPEQEDSERALGMFLNTLPFCMQLKDEAWNDLICRVFDREQEIMPHRHYPLAQIQRDVGGQPLFETFFNFTSFYVLQEMEQSPYIQILDECSHADTNFTFGVEFSLDHTTSNVHLHLRWDGRQFPLEQIERFAGYYQTALYQMANEPESRYLLTHLLSEVERTRLIEDWNDTGRDYPVRSLHELFEEQVWKTPDRMALHFEGTEWTYQQLNTQANKVAGVLKQQGVQDNVKVGLLFDRSLELVASLYGVIKAGGTYVPFDPESPADRLAFLLEDADISVLITQKKWLDSLPSTATQILTVEDIWASDQTESNLSISGPSHPDCIAYMIYTSGSTGKPKGVMISHRSIHNRLLWMQEQYSLTEEDRVLQKTPYSFDVSVWEFFWPLITGASLVIASPNGHKDPHYLADLIESQRITTLHFVPSMLRLFVEEAAPGKCLSMKRVFCSGEALSYPLQQKFFGRFQASLHNLYGPTETTVDVTYWECRPDTELAVVPIGRPVANTQAYILDDQYQPLPLGTPGELFIGGVQVGSGYHNREQMTAERFIANPFINGERLYKTGDLVRFQPDGNIEYLGRNDDQVKIRGFRIELGEIVSVLSEHTAVHESVVMAQKGRDDEPYLVAYVIACLDKKAEIEAFLSNRLPNYMIPHLVLLDRFPVTQNGKLDRKVLATLETDIHQSQEQNLVKPRNDVESELVGIWEEVLGRSPISVQDHFFKLGGHSIAAVRLISRINQHFHIELPLSVLLQKTTIQDLAIRIRHSESSPELASPLVPFGSEDGRDEKIPLFFVHPIGGSAFCYTGLAAHLEPAFAVYAFQSLHLEGMYELQTSVEEMAKTYLEAMRTVQKKGPYSLGGWSFGGVIAYEIVNQLQQQGEEIAHLILLDSYAPTGSNQQTDWTEEELIHSFLQDLLHTTTSSEEKGTTKQLTQSKTSSQSVFTRLLEQGNVPPDMDEQRIERLYQVFQANVRAGGNYIPQTGCKAPTILIRAQEEGSEEDDNLTLAWDQLIQTPIEVVTASGNHYTILQDPYVKELAETMQQRINH</sequence>
<dbReference type="Gene3D" id="3.40.50.12780">
    <property type="entry name" value="N-terminal domain of ligase-like"/>
    <property type="match status" value="1"/>
</dbReference>
<dbReference type="SUPFAM" id="SSF53474">
    <property type="entry name" value="alpha/beta-Hydrolases"/>
    <property type="match status" value="1"/>
</dbReference>
<dbReference type="SUPFAM" id="SSF56801">
    <property type="entry name" value="Acetyl-CoA synthetase-like"/>
    <property type="match status" value="2"/>
</dbReference>
<dbReference type="GO" id="GO:0031177">
    <property type="term" value="F:phosphopantetheine binding"/>
    <property type="evidence" value="ECO:0007669"/>
    <property type="project" value="InterPro"/>
</dbReference>
<reference evidence="7 8" key="1">
    <citation type="submission" date="2023-07" db="EMBL/GenBank/DDBJ databases">
        <title>Genomic Encyclopedia of Type Strains, Phase IV (KMG-IV): sequencing the most valuable type-strain genomes for metagenomic binning, comparative biology and taxonomic classification.</title>
        <authorList>
            <person name="Goeker M."/>
        </authorList>
    </citation>
    <scope>NUCLEOTIDE SEQUENCE [LARGE SCALE GENOMIC DNA]</scope>
    <source>
        <strain evidence="7 8">DSM 46876</strain>
    </source>
</reference>
<dbReference type="CDD" id="cd17646">
    <property type="entry name" value="A_NRPS_AB3403-like"/>
    <property type="match status" value="1"/>
</dbReference>
<gene>
    <name evidence="7" type="ORF">J2Z48_002897</name>
</gene>
<comment type="similarity">
    <text evidence="2">Belongs to the ATP-dependent AMP-binding enzyme family.</text>
</comment>
<dbReference type="NCBIfam" id="TIGR01733">
    <property type="entry name" value="AA-adenyl-dom"/>
    <property type="match status" value="2"/>
</dbReference>
<dbReference type="Gene3D" id="3.30.559.10">
    <property type="entry name" value="Chloramphenicol acetyltransferase-like domain"/>
    <property type="match status" value="2"/>
</dbReference>
<feature type="domain" description="Carrier" evidence="6">
    <location>
        <begin position="990"/>
        <end position="1064"/>
    </location>
</feature>
<keyword evidence="5" id="KW-0045">Antibiotic biosynthesis</keyword>
<dbReference type="Gene3D" id="3.40.50.980">
    <property type="match status" value="2"/>
</dbReference>
<dbReference type="Gene3D" id="3.40.50.1820">
    <property type="entry name" value="alpha/beta hydrolase"/>
    <property type="match status" value="1"/>
</dbReference>
<keyword evidence="3" id="KW-0596">Phosphopantetheine</keyword>
<name>A0AAJ1THQ5_9BACL</name>
<dbReference type="InterPro" id="IPR001031">
    <property type="entry name" value="Thioesterase"/>
</dbReference>
<dbReference type="GO" id="GO:0017000">
    <property type="term" value="P:antibiotic biosynthetic process"/>
    <property type="evidence" value="ECO:0007669"/>
    <property type="project" value="UniProtKB-KW"/>
</dbReference>
<protein>
    <submittedName>
        <fullName evidence="7">Amino acid adenylation domain-containing protein</fullName>
    </submittedName>
</protein>
<dbReference type="PANTHER" id="PTHR45527">
    <property type="entry name" value="NONRIBOSOMAL PEPTIDE SYNTHETASE"/>
    <property type="match status" value="1"/>
</dbReference>
<dbReference type="InterPro" id="IPR001242">
    <property type="entry name" value="Condensation_dom"/>
</dbReference>
<dbReference type="InterPro" id="IPR006162">
    <property type="entry name" value="Ppantetheine_attach_site"/>
</dbReference>
<organism evidence="7 8">
    <name type="scientific">Croceifilum oryzae</name>
    <dbReference type="NCBI Taxonomy" id="1553429"/>
    <lineage>
        <taxon>Bacteria</taxon>
        <taxon>Bacillati</taxon>
        <taxon>Bacillota</taxon>
        <taxon>Bacilli</taxon>
        <taxon>Bacillales</taxon>
        <taxon>Thermoactinomycetaceae</taxon>
        <taxon>Croceifilum</taxon>
    </lineage>
</organism>
<keyword evidence="4" id="KW-0597">Phosphoprotein</keyword>
<dbReference type="GO" id="GO:0008610">
    <property type="term" value="P:lipid biosynthetic process"/>
    <property type="evidence" value="ECO:0007669"/>
    <property type="project" value="UniProtKB-ARBA"/>
</dbReference>
<dbReference type="InterPro" id="IPR045851">
    <property type="entry name" value="AMP-bd_C_sf"/>
</dbReference>
<dbReference type="GO" id="GO:0043041">
    <property type="term" value="P:amino acid activation for nonribosomal peptide biosynthetic process"/>
    <property type="evidence" value="ECO:0007669"/>
    <property type="project" value="TreeGrafter"/>
</dbReference>
<dbReference type="FunFam" id="3.30.300.30:FF:000010">
    <property type="entry name" value="Enterobactin synthetase component F"/>
    <property type="match status" value="1"/>
</dbReference>
<dbReference type="InterPro" id="IPR025110">
    <property type="entry name" value="AMP-bd_C"/>
</dbReference>
<feature type="domain" description="Carrier" evidence="6">
    <location>
        <begin position="2052"/>
        <end position="2127"/>
    </location>
</feature>
<dbReference type="Pfam" id="PF00668">
    <property type="entry name" value="Condensation"/>
    <property type="match status" value="2"/>
</dbReference>
<evidence type="ECO:0000256" key="3">
    <source>
        <dbReference type="ARBA" id="ARBA00022450"/>
    </source>
</evidence>
<evidence type="ECO:0000313" key="8">
    <source>
        <dbReference type="Proteomes" id="UP001238450"/>
    </source>
</evidence>
<dbReference type="GO" id="GO:0044550">
    <property type="term" value="P:secondary metabolite biosynthetic process"/>
    <property type="evidence" value="ECO:0007669"/>
    <property type="project" value="UniProtKB-ARBA"/>
</dbReference>
<dbReference type="PROSITE" id="PS00012">
    <property type="entry name" value="PHOSPHOPANTETHEINE"/>
    <property type="match status" value="1"/>
</dbReference>
<dbReference type="InterPro" id="IPR010071">
    <property type="entry name" value="AA_adenyl_dom"/>
</dbReference>
<dbReference type="FunFam" id="3.40.50.980:FF:000002">
    <property type="entry name" value="Enterobactin synthetase component F"/>
    <property type="match status" value="2"/>
</dbReference>
<proteinExistence type="inferred from homology"/>
<dbReference type="SMART" id="SM00824">
    <property type="entry name" value="PKS_TE"/>
    <property type="match status" value="1"/>
</dbReference>
<dbReference type="FunFam" id="3.40.50.12780:FF:000012">
    <property type="entry name" value="Non-ribosomal peptide synthetase"/>
    <property type="match status" value="2"/>
</dbReference>
<dbReference type="SUPFAM" id="SSF47336">
    <property type="entry name" value="ACP-like"/>
    <property type="match status" value="2"/>
</dbReference>